<proteinExistence type="inferred from homology"/>
<protein>
    <recommendedName>
        <fullName evidence="3">ADF-H domain-containing protein</fullName>
    </recommendedName>
</protein>
<dbReference type="InterPro" id="IPR013087">
    <property type="entry name" value="Znf_C2H2_type"/>
</dbReference>
<keyword evidence="2" id="KW-0009">Actin-binding</keyword>
<dbReference type="Proteomes" id="UP000050795">
    <property type="component" value="Unassembled WGS sequence"/>
</dbReference>
<reference evidence="5" key="2">
    <citation type="submission" date="2023-11" db="UniProtKB">
        <authorList>
            <consortium name="WormBaseParasite"/>
        </authorList>
    </citation>
    <scope>IDENTIFICATION</scope>
</reference>
<dbReference type="GO" id="GO:0015629">
    <property type="term" value="C:actin cytoskeleton"/>
    <property type="evidence" value="ECO:0007669"/>
    <property type="project" value="InterPro"/>
</dbReference>
<dbReference type="Gene3D" id="3.40.20.10">
    <property type="entry name" value="Severin"/>
    <property type="match status" value="1"/>
</dbReference>
<keyword evidence="4" id="KW-1185">Reference proteome</keyword>
<dbReference type="GO" id="GO:0030042">
    <property type="term" value="P:actin filament depolymerization"/>
    <property type="evidence" value="ECO:0007669"/>
    <property type="project" value="InterPro"/>
</dbReference>
<feature type="domain" description="ADF-H" evidence="3">
    <location>
        <begin position="2"/>
        <end position="135"/>
    </location>
</feature>
<evidence type="ECO:0000313" key="5">
    <source>
        <dbReference type="WBParaSite" id="TREG1_37730.1"/>
    </source>
</evidence>
<name>A0AA85JR88_TRIRE</name>
<reference evidence="4" key="1">
    <citation type="submission" date="2022-06" db="EMBL/GenBank/DDBJ databases">
        <authorList>
            <person name="Berger JAMES D."/>
            <person name="Berger JAMES D."/>
        </authorList>
    </citation>
    <scope>NUCLEOTIDE SEQUENCE [LARGE SCALE GENOMIC DNA]</scope>
</reference>
<dbReference type="CDD" id="cd11286">
    <property type="entry name" value="ADF_cofilin_like"/>
    <property type="match status" value="1"/>
</dbReference>
<evidence type="ECO:0000256" key="1">
    <source>
        <dbReference type="ARBA" id="ARBA00006844"/>
    </source>
</evidence>
<dbReference type="InterPro" id="IPR002108">
    <property type="entry name" value="ADF-H"/>
</dbReference>
<dbReference type="SUPFAM" id="SSF55753">
    <property type="entry name" value="Actin depolymerizing proteins"/>
    <property type="match status" value="1"/>
</dbReference>
<comment type="similarity">
    <text evidence="1">Belongs to the actin-binding proteins ADF family.</text>
</comment>
<evidence type="ECO:0000259" key="3">
    <source>
        <dbReference type="PROSITE" id="PS51263"/>
    </source>
</evidence>
<evidence type="ECO:0000313" key="4">
    <source>
        <dbReference type="Proteomes" id="UP000050795"/>
    </source>
</evidence>
<dbReference type="PANTHER" id="PTHR11913">
    <property type="entry name" value="COFILIN-RELATED"/>
    <property type="match status" value="1"/>
</dbReference>
<sequence>MSTGVKCHRSCIEAFEDLKRNKNHRYILFHIENKQEIKVLHQANRSATYEDFKNDLVTAMNEGQGRYAVYDYECEGKLPTLVFILWVPSSLDVKMRMIYAASKDALKTSLIGIKRELEANDLEEIEEEEVRKKAQ</sequence>
<evidence type="ECO:0000256" key="2">
    <source>
        <dbReference type="ARBA" id="ARBA00023203"/>
    </source>
</evidence>
<organism evidence="4 5">
    <name type="scientific">Trichobilharzia regenti</name>
    <name type="common">Nasal bird schistosome</name>
    <dbReference type="NCBI Taxonomy" id="157069"/>
    <lineage>
        <taxon>Eukaryota</taxon>
        <taxon>Metazoa</taxon>
        <taxon>Spiralia</taxon>
        <taxon>Lophotrochozoa</taxon>
        <taxon>Platyhelminthes</taxon>
        <taxon>Trematoda</taxon>
        <taxon>Digenea</taxon>
        <taxon>Strigeidida</taxon>
        <taxon>Schistosomatoidea</taxon>
        <taxon>Schistosomatidae</taxon>
        <taxon>Trichobilharzia</taxon>
    </lineage>
</organism>
<accession>A0AA85JR88</accession>
<dbReference type="Pfam" id="PF00241">
    <property type="entry name" value="Cofilin_ADF"/>
    <property type="match status" value="1"/>
</dbReference>
<dbReference type="GO" id="GO:0003779">
    <property type="term" value="F:actin binding"/>
    <property type="evidence" value="ECO:0007669"/>
    <property type="project" value="UniProtKB-KW"/>
</dbReference>
<dbReference type="PRINTS" id="PR00006">
    <property type="entry name" value="COFILIN"/>
</dbReference>
<dbReference type="PROSITE" id="PS00028">
    <property type="entry name" value="ZINC_FINGER_C2H2_1"/>
    <property type="match status" value="1"/>
</dbReference>
<dbReference type="InterPro" id="IPR017904">
    <property type="entry name" value="ADF/Cofilin"/>
</dbReference>
<dbReference type="SMART" id="SM00102">
    <property type="entry name" value="ADF"/>
    <property type="match status" value="1"/>
</dbReference>
<dbReference type="InterPro" id="IPR029006">
    <property type="entry name" value="ADF-H/Gelsolin-like_dom_sf"/>
</dbReference>
<dbReference type="WBParaSite" id="TREG1_37730.1">
    <property type="protein sequence ID" value="TREG1_37730.1"/>
    <property type="gene ID" value="TREG1_37730"/>
</dbReference>
<dbReference type="PROSITE" id="PS51263">
    <property type="entry name" value="ADF_H"/>
    <property type="match status" value="1"/>
</dbReference>
<dbReference type="AlphaFoldDB" id="A0AA85JR88"/>